<evidence type="ECO:0000313" key="2">
    <source>
        <dbReference type="Proteomes" id="UP000824469"/>
    </source>
</evidence>
<dbReference type="AlphaFoldDB" id="A0AA38FEP7"/>
<accession>A0AA38FEP7</accession>
<evidence type="ECO:0000313" key="1">
    <source>
        <dbReference type="EMBL" id="KAH9298481.1"/>
    </source>
</evidence>
<protein>
    <submittedName>
        <fullName evidence="1">Uncharacterized protein</fullName>
    </submittedName>
</protein>
<feature type="non-terminal residue" evidence="1">
    <location>
        <position position="1"/>
    </location>
</feature>
<sequence length="70" mass="7938">SALKRDITPARPLQTNFRSRKESISEVEIQPSMVDNLAGNYAEYIALPIDIREEIFLANFMGLKKNRCGP</sequence>
<feature type="non-terminal residue" evidence="1">
    <location>
        <position position="70"/>
    </location>
</feature>
<dbReference type="EMBL" id="JAHRHJ020000010">
    <property type="protein sequence ID" value="KAH9298481.1"/>
    <property type="molecule type" value="Genomic_DNA"/>
</dbReference>
<keyword evidence="2" id="KW-1185">Reference proteome</keyword>
<name>A0AA38FEP7_TAXCH</name>
<gene>
    <name evidence="1" type="ORF">KI387_030163</name>
</gene>
<dbReference type="Proteomes" id="UP000824469">
    <property type="component" value="Unassembled WGS sequence"/>
</dbReference>
<proteinExistence type="predicted"/>
<comment type="caution">
    <text evidence="1">The sequence shown here is derived from an EMBL/GenBank/DDBJ whole genome shotgun (WGS) entry which is preliminary data.</text>
</comment>
<reference evidence="1 2" key="1">
    <citation type="journal article" date="2021" name="Nat. Plants">
        <title>The Taxus genome provides insights into paclitaxel biosynthesis.</title>
        <authorList>
            <person name="Xiong X."/>
            <person name="Gou J."/>
            <person name="Liao Q."/>
            <person name="Li Y."/>
            <person name="Zhou Q."/>
            <person name="Bi G."/>
            <person name="Li C."/>
            <person name="Du R."/>
            <person name="Wang X."/>
            <person name="Sun T."/>
            <person name="Guo L."/>
            <person name="Liang H."/>
            <person name="Lu P."/>
            <person name="Wu Y."/>
            <person name="Zhang Z."/>
            <person name="Ro D.K."/>
            <person name="Shang Y."/>
            <person name="Huang S."/>
            <person name="Yan J."/>
        </authorList>
    </citation>
    <scope>NUCLEOTIDE SEQUENCE [LARGE SCALE GENOMIC DNA]</scope>
    <source>
        <strain evidence="1">Ta-2019</strain>
    </source>
</reference>
<organism evidence="1 2">
    <name type="scientific">Taxus chinensis</name>
    <name type="common">Chinese yew</name>
    <name type="synonym">Taxus wallichiana var. chinensis</name>
    <dbReference type="NCBI Taxonomy" id="29808"/>
    <lineage>
        <taxon>Eukaryota</taxon>
        <taxon>Viridiplantae</taxon>
        <taxon>Streptophyta</taxon>
        <taxon>Embryophyta</taxon>
        <taxon>Tracheophyta</taxon>
        <taxon>Spermatophyta</taxon>
        <taxon>Pinopsida</taxon>
        <taxon>Pinidae</taxon>
        <taxon>Conifers II</taxon>
        <taxon>Cupressales</taxon>
        <taxon>Taxaceae</taxon>
        <taxon>Taxus</taxon>
    </lineage>
</organism>